<evidence type="ECO:0000256" key="1">
    <source>
        <dbReference type="ARBA" id="ARBA00004479"/>
    </source>
</evidence>
<feature type="domain" description="Ig-like" evidence="13">
    <location>
        <begin position="178"/>
        <end position="219"/>
    </location>
</feature>
<evidence type="ECO:0000256" key="11">
    <source>
        <dbReference type="SAM" id="Phobius"/>
    </source>
</evidence>
<dbReference type="InterPro" id="IPR003961">
    <property type="entry name" value="FN3_dom"/>
</dbReference>
<name>A0A3Q3MGM2_9TELE</name>
<evidence type="ECO:0000256" key="10">
    <source>
        <dbReference type="SAM" id="MobiDB-lite"/>
    </source>
</evidence>
<keyword evidence="9" id="KW-0393">Immunoglobulin domain</keyword>
<dbReference type="CDD" id="cd00063">
    <property type="entry name" value="FN3"/>
    <property type="match status" value="1"/>
</dbReference>
<keyword evidence="6" id="KW-1015">Disulfide bond</keyword>
<sequence>MRKMRIFLPLLCILCGAQVHSIFDGSCHRKDPPPGVLVLSPGSKLVLTCRGQVMVNGVKVNIARNNSSTSQRETSSVAPTTTGNNKHNTNNAINEGHEAKVSTVTGKNRIPRHTDTGYTASPTPHMGQPTSVSRTLKDESDLEAEKMDGEGFYEEDEEEEEGADGRRVTRGITSSPQWKWNGRAVEKAKRDRGEIIFERRGTMLSLSSVRVTDSGNYTCHHRGRVRFSLKVIVTEPPENPRLSCYKKSPSSKIRCEWAPQKPVSRQPDAYLVLRKRSTDTEFNLPCSYSSRLSRYWCALEHNEDDLRILHMAYLCVRNIAGSAISNMLPFIPLDILKPNPPSDVKVQQKEGCETCLKVTWNFPSSWKPQDSYYYLVYELKYQPLMSIFYQIKEVSDGCSYTINDVLTGIEYLIQVRTKEEYDGHWSDWSPPVKAFSWTDPNFSDVSTTMFTLSVTEGSTDDFTTQVPVSVRDMVLYHNLWICGPFLLFSLILSVYIFRHKDRFMSKLHHMNVITECGNSSQLPPSAPPVPEGQALMTCAPPHFKKPLQIEEEKEEEENEEEQREAERTETIHFNNTSYFLLQREGSLS</sequence>
<dbReference type="GeneID" id="113136670"/>
<dbReference type="GO" id="GO:0016064">
    <property type="term" value="P:immunoglobulin mediated immune response"/>
    <property type="evidence" value="ECO:0007669"/>
    <property type="project" value="TreeGrafter"/>
</dbReference>
<feature type="compositionally biased region" description="Polar residues" evidence="10">
    <location>
        <begin position="116"/>
        <end position="134"/>
    </location>
</feature>
<dbReference type="InterPro" id="IPR036179">
    <property type="entry name" value="Ig-like_dom_sf"/>
</dbReference>
<dbReference type="OrthoDB" id="8634471at2759"/>
<dbReference type="InterPro" id="IPR036116">
    <property type="entry name" value="FN3_sf"/>
</dbReference>
<feature type="domain" description="Fibronectin type-III" evidence="14">
    <location>
        <begin position="340"/>
        <end position="441"/>
    </location>
</feature>
<dbReference type="GO" id="GO:0009897">
    <property type="term" value="C:external side of plasma membrane"/>
    <property type="evidence" value="ECO:0007669"/>
    <property type="project" value="TreeGrafter"/>
</dbReference>
<dbReference type="PANTHER" id="PTHR23037">
    <property type="entry name" value="CYTOKINE RECEPTOR"/>
    <property type="match status" value="1"/>
</dbReference>
<evidence type="ECO:0000313" key="15">
    <source>
        <dbReference type="Ensembl" id="ENSMAMP00000020129.1"/>
    </source>
</evidence>
<dbReference type="Gene3D" id="2.60.40.10">
    <property type="entry name" value="Immunoglobulins"/>
    <property type="match status" value="3"/>
</dbReference>
<dbReference type="PROSITE" id="PS50853">
    <property type="entry name" value="FN3"/>
    <property type="match status" value="1"/>
</dbReference>
<dbReference type="SMART" id="SM00409">
    <property type="entry name" value="IG"/>
    <property type="match status" value="1"/>
</dbReference>
<comment type="subcellular location">
    <subcellularLocation>
        <location evidence="1">Membrane</location>
        <topology evidence="1">Single-pass type I membrane protein</topology>
    </subcellularLocation>
</comment>
<dbReference type="Ensembl" id="ENSMAMT00000020661.2">
    <property type="protein sequence ID" value="ENSMAMP00000020129.1"/>
    <property type="gene ID" value="ENSMAMG00000013556.2"/>
</dbReference>
<organism evidence="15 16">
    <name type="scientific">Mastacembelus armatus</name>
    <name type="common">zig-zag eel</name>
    <dbReference type="NCBI Taxonomy" id="205130"/>
    <lineage>
        <taxon>Eukaryota</taxon>
        <taxon>Metazoa</taxon>
        <taxon>Chordata</taxon>
        <taxon>Craniata</taxon>
        <taxon>Vertebrata</taxon>
        <taxon>Euteleostomi</taxon>
        <taxon>Actinopterygii</taxon>
        <taxon>Neopterygii</taxon>
        <taxon>Teleostei</taxon>
        <taxon>Neoteleostei</taxon>
        <taxon>Acanthomorphata</taxon>
        <taxon>Anabantaria</taxon>
        <taxon>Synbranchiformes</taxon>
        <taxon>Mastacembelidae</taxon>
        <taxon>Mastacembelus</taxon>
    </lineage>
</organism>
<evidence type="ECO:0000256" key="2">
    <source>
        <dbReference type="ARBA" id="ARBA00022692"/>
    </source>
</evidence>
<evidence type="ECO:0000256" key="5">
    <source>
        <dbReference type="ARBA" id="ARBA00023136"/>
    </source>
</evidence>
<dbReference type="InterPro" id="IPR013783">
    <property type="entry name" value="Ig-like_fold"/>
</dbReference>
<dbReference type="SUPFAM" id="SSF48726">
    <property type="entry name" value="Immunoglobulin"/>
    <property type="match status" value="1"/>
</dbReference>
<keyword evidence="8" id="KW-0325">Glycoprotein</keyword>
<dbReference type="GeneTree" id="ENSGT00940000165521"/>
<dbReference type="Proteomes" id="UP000261640">
    <property type="component" value="Unplaced"/>
</dbReference>
<keyword evidence="5 11" id="KW-0472">Membrane</keyword>
<evidence type="ECO:0000256" key="4">
    <source>
        <dbReference type="ARBA" id="ARBA00022989"/>
    </source>
</evidence>
<evidence type="ECO:0000256" key="9">
    <source>
        <dbReference type="ARBA" id="ARBA00023319"/>
    </source>
</evidence>
<dbReference type="InterPro" id="IPR015321">
    <property type="entry name" value="TypeI_recpt_CBD"/>
</dbReference>
<keyword evidence="7" id="KW-0675">Receptor</keyword>
<evidence type="ECO:0000256" key="8">
    <source>
        <dbReference type="ARBA" id="ARBA00023180"/>
    </source>
</evidence>
<feature type="compositionally biased region" description="Acidic residues" evidence="10">
    <location>
        <begin position="151"/>
        <end position="162"/>
    </location>
</feature>
<dbReference type="PANTHER" id="PTHR23037:SF22">
    <property type="entry name" value="CYTOKINE RECEPTOR COMMON SUBUNIT BETA"/>
    <property type="match status" value="1"/>
</dbReference>
<reference evidence="15" key="1">
    <citation type="submission" date="2025-08" db="UniProtKB">
        <authorList>
            <consortium name="Ensembl"/>
        </authorList>
    </citation>
    <scope>IDENTIFICATION</scope>
</reference>
<feature type="compositionally biased region" description="Low complexity" evidence="10">
    <location>
        <begin position="80"/>
        <end position="92"/>
    </location>
</feature>
<dbReference type="RefSeq" id="XP_026173443.1">
    <property type="nucleotide sequence ID" value="XM_026317658.2"/>
</dbReference>
<feature type="region of interest" description="Disordered" evidence="10">
    <location>
        <begin position="107"/>
        <end position="169"/>
    </location>
</feature>
<keyword evidence="3 12" id="KW-0732">Signal</keyword>
<evidence type="ECO:0000256" key="6">
    <source>
        <dbReference type="ARBA" id="ARBA00023157"/>
    </source>
</evidence>
<dbReference type="AlphaFoldDB" id="A0A3Q3MGM2"/>
<feature type="chain" id="PRO_5018762660" evidence="12">
    <location>
        <begin position="20"/>
        <end position="588"/>
    </location>
</feature>
<keyword evidence="4 11" id="KW-1133">Transmembrane helix</keyword>
<dbReference type="STRING" id="205130.ENSMAMP00000020129"/>
<dbReference type="Pfam" id="PF09240">
    <property type="entry name" value="IL6Ra-bind"/>
    <property type="match status" value="1"/>
</dbReference>
<keyword evidence="16" id="KW-1185">Reference proteome</keyword>
<dbReference type="SUPFAM" id="SSF49265">
    <property type="entry name" value="Fibronectin type III"/>
    <property type="match status" value="2"/>
</dbReference>
<dbReference type="InterPro" id="IPR007110">
    <property type="entry name" value="Ig-like_dom"/>
</dbReference>
<evidence type="ECO:0000256" key="12">
    <source>
        <dbReference type="SAM" id="SignalP"/>
    </source>
</evidence>
<protein>
    <submittedName>
        <fullName evidence="15">Interleukin 6 receptor</fullName>
    </submittedName>
</protein>
<dbReference type="InterPro" id="IPR003599">
    <property type="entry name" value="Ig_sub"/>
</dbReference>
<feature type="compositionally biased region" description="Polar residues" evidence="10">
    <location>
        <begin position="64"/>
        <end position="79"/>
    </location>
</feature>
<feature type="compositionally biased region" description="Basic and acidic residues" evidence="10">
    <location>
        <begin position="135"/>
        <end position="149"/>
    </location>
</feature>
<feature type="compositionally biased region" description="Acidic residues" evidence="10">
    <location>
        <begin position="549"/>
        <end position="563"/>
    </location>
</feature>
<keyword evidence="2 11" id="KW-0812">Transmembrane</keyword>
<evidence type="ECO:0000259" key="14">
    <source>
        <dbReference type="PROSITE" id="PS50853"/>
    </source>
</evidence>
<feature type="region of interest" description="Disordered" evidence="10">
    <location>
        <begin position="64"/>
        <end position="92"/>
    </location>
</feature>
<feature type="region of interest" description="Disordered" evidence="10">
    <location>
        <begin position="546"/>
        <end position="574"/>
    </location>
</feature>
<dbReference type="PROSITE" id="PS50835">
    <property type="entry name" value="IG_LIKE"/>
    <property type="match status" value="1"/>
</dbReference>
<evidence type="ECO:0000256" key="3">
    <source>
        <dbReference type="ARBA" id="ARBA00022729"/>
    </source>
</evidence>
<reference evidence="15" key="2">
    <citation type="submission" date="2025-09" db="UniProtKB">
        <authorList>
            <consortium name="Ensembl"/>
        </authorList>
    </citation>
    <scope>IDENTIFICATION</scope>
</reference>
<dbReference type="InParanoid" id="A0A3Q3MGM2"/>
<evidence type="ECO:0000259" key="13">
    <source>
        <dbReference type="PROSITE" id="PS50835"/>
    </source>
</evidence>
<dbReference type="CTD" id="3570"/>
<feature type="signal peptide" evidence="12">
    <location>
        <begin position="1"/>
        <end position="19"/>
    </location>
</feature>
<evidence type="ECO:0000256" key="7">
    <source>
        <dbReference type="ARBA" id="ARBA00023170"/>
    </source>
</evidence>
<proteinExistence type="predicted"/>
<dbReference type="GO" id="GO:0004896">
    <property type="term" value="F:cytokine receptor activity"/>
    <property type="evidence" value="ECO:0007669"/>
    <property type="project" value="TreeGrafter"/>
</dbReference>
<feature type="transmembrane region" description="Helical" evidence="11">
    <location>
        <begin position="475"/>
        <end position="497"/>
    </location>
</feature>
<accession>A0A3Q3MGM2</accession>
<evidence type="ECO:0000313" key="16">
    <source>
        <dbReference type="Proteomes" id="UP000261640"/>
    </source>
</evidence>